<reference evidence="7 8" key="1">
    <citation type="submission" date="2023-07" db="EMBL/GenBank/DDBJ databases">
        <title>Sorghum-associated microbial communities from plants grown in Nebraska, USA.</title>
        <authorList>
            <person name="Schachtman D."/>
        </authorList>
    </citation>
    <scope>NUCLEOTIDE SEQUENCE [LARGE SCALE GENOMIC DNA]</scope>
    <source>
        <strain evidence="7 8">DS1027</strain>
    </source>
</reference>
<keyword evidence="4" id="KW-0663">Pyridoxal phosphate</keyword>
<protein>
    <submittedName>
        <fullName evidence="7">Histidinol-phosphate aminotransferase</fullName>
        <ecNumber evidence="7">2.6.1.9</ecNumber>
    </submittedName>
</protein>
<evidence type="ECO:0000256" key="3">
    <source>
        <dbReference type="ARBA" id="ARBA00022679"/>
    </source>
</evidence>
<dbReference type="InterPro" id="IPR015424">
    <property type="entry name" value="PyrdxlP-dep_Trfase"/>
</dbReference>
<keyword evidence="3 7" id="KW-0808">Transferase</keyword>
<comment type="similarity">
    <text evidence="1">Belongs to the class-II pyridoxal-phosphate-dependent aminotransferase family. Histidinol-phosphate aminotransferase subfamily.</text>
</comment>
<dbReference type="Proteomes" id="UP001184150">
    <property type="component" value="Unassembled WGS sequence"/>
</dbReference>
<feature type="domain" description="Aminotransferase class I/classII large" evidence="6">
    <location>
        <begin position="60"/>
        <end position="383"/>
    </location>
</feature>
<dbReference type="InterPro" id="IPR050106">
    <property type="entry name" value="HistidinolP_aminotransfase"/>
</dbReference>
<evidence type="ECO:0000256" key="5">
    <source>
        <dbReference type="ARBA" id="ARBA00029440"/>
    </source>
</evidence>
<evidence type="ECO:0000259" key="6">
    <source>
        <dbReference type="Pfam" id="PF00155"/>
    </source>
</evidence>
<evidence type="ECO:0000256" key="1">
    <source>
        <dbReference type="ARBA" id="ARBA00007970"/>
    </source>
</evidence>
<dbReference type="NCBIfam" id="NF006580">
    <property type="entry name" value="PRK09105.1"/>
    <property type="match status" value="1"/>
</dbReference>
<dbReference type="PANTHER" id="PTHR43643:SF3">
    <property type="entry name" value="HISTIDINOL-PHOSPHATE AMINOTRANSFERASE"/>
    <property type="match status" value="1"/>
</dbReference>
<comment type="pathway">
    <text evidence="5">Amino-acid biosynthesis.</text>
</comment>
<dbReference type="InterPro" id="IPR006311">
    <property type="entry name" value="TAT_signal"/>
</dbReference>
<keyword evidence="8" id="KW-1185">Reference proteome</keyword>
<dbReference type="PROSITE" id="PS51318">
    <property type="entry name" value="TAT"/>
    <property type="match status" value="1"/>
</dbReference>
<organism evidence="7 8">
    <name type="scientific">Novosphingobium capsulatum</name>
    <dbReference type="NCBI Taxonomy" id="13688"/>
    <lineage>
        <taxon>Bacteria</taxon>
        <taxon>Pseudomonadati</taxon>
        <taxon>Pseudomonadota</taxon>
        <taxon>Alphaproteobacteria</taxon>
        <taxon>Sphingomonadales</taxon>
        <taxon>Sphingomonadaceae</taxon>
        <taxon>Novosphingobium</taxon>
    </lineage>
</organism>
<dbReference type="EMBL" id="JAVDRD010000001">
    <property type="protein sequence ID" value="MDR6509995.1"/>
    <property type="molecule type" value="Genomic_DNA"/>
</dbReference>
<dbReference type="CDD" id="cd00609">
    <property type="entry name" value="AAT_like"/>
    <property type="match status" value="1"/>
</dbReference>
<dbReference type="InterPro" id="IPR015422">
    <property type="entry name" value="PyrdxlP-dep_Trfase_small"/>
</dbReference>
<evidence type="ECO:0000313" key="7">
    <source>
        <dbReference type="EMBL" id="MDR6509995.1"/>
    </source>
</evidence>
<name>A0ABU1MI59_9SPHN</name>
<proteinExistence type="inferred from homology"/>
<dbReference type="GO" id="GO:0004400">
    <property type="term" value="F:histidinol-phosphate transaminase activity"/>
    <property type="evidence" value="ECO:0007669"/>
    <property type="project" value="UniProtKB-EC"/>
</dbReference>
<dbReference type="Gene3D" id="3.40.640.10">
    <property type="entry name" value="Type I PLP-dependent aspartate aminotransferase-like (Major domain)"/>
    <property type="match status" value="1"/>
</dbReference>
<gene>
    <name evidence="7" type="ORF">J2792_000835</name>
</gene>
<sequence length="389" mass="41344">MTDFSAALPLDRRRMFQIAAALGTSAALGERALAAPAGQAGPQPSAASAANGLKVAPGTIRLNGNEYWEGPVDDGTDAARAAVARSNYYDPAGERDALIETVATMEQVGADHVVPWAGSGSPLARAVVGFCSPERGLVTADPTFEVAWMVAGYIGAPVAKVPLRASDQAHDVRAMLAANPHAGLYHICNPNNPTGSLTPMADIVWLANAMPKDAVLLLDEAYLHFSGAASGMDLVRQGQNVVILRTFSKIFGMAGMRMGLSIARPDLQAKLMQYDGGIQTLQLPVPALACASASLRRMDQITARREQNTQTREKTAAFLTQRGFPVLPSAANMLMVDWGRPAAPIKAAFEAKGIAIGRSWPIWPTRSRITIGSPQEMDRFCNTVERVLA</sequence>
<dbReference type="InterPro" id="IPR015421">
    <property type="entry name" value="PyrdxlP-dep_Trfase_major"/>
</dbReference>
<evidence type="ECO:0000313" key="8">
    <source>
        <dbReference type="Proteomes" id="UP001184150"/>
    </source>
</evidence>
<dbReference type="Pfam" id="PF00155">
    <property type="entry name" value="Aminotran_1_2"/>
    <property type="match status" value="1"/>
</dbReference>
<dbReference type="Gene3D" id="3.90.1150.10">
    <property type="entry name" value="Aspartate Aminotransferase, domain 1"/>
    <property type="match status" value="1"/>
</dbReference>
<comment type="caution">
    <text evidence="7">The sequence shown here is derived from an EMBL/GenBank/DDBJ whole genome shotgun (WGS) entry which is preliminary data.</text>
</comment>
<evidence type="ECO:0000256" key="4">
    <source>
        <dbReference type="ARBA" id="ARBA00022898"/>
    </source>
</evidence>
<dbReference type="PANTHER" id="PTHR43643">
    <property type="entry name" value="HISTIDINOL-PHOSPHATE AMINOTRANSFERASE 2"/>
    <property type="match status" value="1"/>
</dbReference>
<dbReference type="SUPFAM" id="SSF53383">
    <property type="entry name" value="PLP-dependent transferases"/>
    <property type="match status" value="1"/>
</dbReference>
<keyword evidence="2 7" id="KW-0032">Aminotransferase</keyword>
<evidence type="ECO:0000256" key="2">
    <source>
        <dbReference type="ARBA" id="ARBA00022576"/>
    </source>
</evidence>
<dbReference type="RefSeq" id="WP_309804474.1">
    <property type="nucleotide sequence ID" value="NZ_JAVDRD010000001.1"/>
</dbReference>
<dbReference type="EC" id="2.6.1.9" evidence="7"/>
<dbReference type="InterPro" id="IPR004839">
    <property type="entry name" value="Aminotransferase_I/II_large"/>
</dbReference>
<accession>A0ABU1MI59</accession>